<evidence type="ECO:0000313" key="1">
    <source>
        <dbReference type="EMBL" id="MDT0593857.1"/>
    </source>
</evidence>
<proteinExistence type="predicted"/>
<dbReference type="InterPro" id="IPR014985">
    <property type="entry name" value="WbqC"/>
</dbReference>
<keyword evidence="2" id="KW-1185">Reference proteome</keyword>
<protein>
    <submittedName>
        <fullName evidence="1">WbqC family protein</fullName>
    </submittedName>
</protein>
<dbReference type="EMBL" id="JAVRHX010000001">
    <property type="protein sequence ID" value="MDT0593857.1"/>
    <property type="molecule type" value="Genomic_DNA"/>
</dbReference>
<accession>A0ABU2ZQX9</accession>
<sequence length="229" mass="26367">MKTVIMQPYFFPYLGYFQLMHAADTFVFLDDVNFIKKGFINRNSILLNGRAHQLSLPVNKISQNKLINEHTIRNDDTSILTTFKHAYARAPYYENVAPLLANLISYKEVNLSYYLAHQLQSICEYLGIKCRFLFSSRLDKDPSVKGQDKIIALCKNLQTSHYINANGGKHLYEPQAFAQANIQLNFINPLMPKYQQYGNTFVNNLSIIDAMMFNSKEELSDLAGQYLIE</sequence>
<dbReference type="Pfam" id="PF08889">
    <property type="entry name" value="WbqC"/>
    <property type="match status" value="1"/>
</dbReference>
<dbReference type="Proteomes" id="UP001253545">
    <property type="component" value="Unassembled WGS sequence"/>
</dbReference>
<gene>
    <name evidence="1" type="ORF">RM552_03240</name>
</gene>
<reference evidence="1 2" key="1">
    <citation type="submission" date="2023-09" db="EMBL/GenBank/DDBJ databases">
        <authorList>
            <person name="Rey-Velasco X."/>
        </authorList>
    </citation>
    <scope>NUCLEOTIDE SEQUENCE [LARGE SCALE GENOMIC DNA]</scope>
    <source>
        <strain evidence="1 2">P117</strain>
    </source>
</reference>
<comment type="caution">
    <text evidence="1">The sequence shown here is derived from an EMBL/GenBank/DDBJ whole genome shotgun (WGS) entry which is preliminary data.</text>
</comment>
<dbReference type="RefSeq" id="WP_311367352.1">
    <property type="nucleotide sequence ID" value="NZ_JAVRHX010000001.1"/>
</dbReference>
<evidence type="ECO:0000313" key="2">
    <source>
        <dbReference type="Proteomes" id="UP001253545"/>
    </source>
</evidence>
<organism evidence="1 2">
    <name type="scientific">Glaciecola petra</name>
    <dbReference type="NCBI Taxonomy" id="3075602"/>
    <lineage>
        <taxon>Bacteria</taxon>
        <taxon>Pseudomonadati</taxon>
        <taxon>Pseudomonadota</taxon>
        <taxon>Gammaproteobacteria</taxon>
        <taxon>Alteromonadales</taxon>
        <taxon>Alteromonadaceae</taxon>
        <taxon>Glaciecola</taxon>
    </lineage>
</organism>
<name>A0ABU2ZQX9_9ALTE</name>